<reference evidence="11 12" key="1">
    <citation type="submission" date="2019-04" db="EMBL/GenBank/DDBJ databases">
        <title>Streptomyces lasaliensis sp. nov., an Actinomycete isolated from soil which produces the polyether antibiotic lasalocid.</title>
        <authorList>
            <person name="Erwin G."/>
            <person name="Haber C."/>
        </authorList>
    </citation>
    <scope>NUCLEOTIDE SEQUENCE [LARGE SCALE GENOMIC DNA]</scope>
    <source>
        <strain evidence="11 12">X-537</strain>
    </source>
</reference>
<evidence type="ECO:0000256" key="2">
    <source>
        <dbReference type="ARBA" id="ARBA00010897"/>
    </source>
</evidence>
<keyword evidence="4" id="KW-0597">Phosphoprotein</keyword>
<organism evidence="11 12">
    <name type="scientific">Streptomyces lasalocidi</name>
    <name type="common">Streptomyces lasaliensis</name>
    <dbReference type="NCBI Taxonomy" id="324833"/>
    <lineage>
        <taxon>Bacteria</taxon>
        <taxon>Bacillati</taxon>
        <taxon>Actinomycetota</taxon>
        <taxon>Actinomycetes</taxon>
        <taxon>Kitasatosporales</taxon>
        <taxon>Streptomycetaceae</taxon>
        <taxon>Streptomyces</taxon>
    </lineage>
</organism>
<dbReference type="FunFam" id="3.20.20.70:FF:000076">
    <property type="entry name" value="Nicotinate phosphoribosyltransferase"/>
    <property type="match status" value="1"/>
</dbReference>
<dbReference type="InterPro" id="IPR036068">
    <property type="entry name" value="Nicotinate_pribotase-like_C"/>
</dbReference>
<dbReference type="GO" id="GO:0004516">
    <property type="term" value="F:nicotinate phosphoribosyltransferase activity"/>
    <property type="evidence" value="ECO:0007669"/>
    <property type="project" value="UniProtKB-UniRule"/>
</dbReference>
<sequence>MNTADLGLPVDVPSTALFTDQYELTMLQAALKAGTAERRSVFEVFTRRLPEGRRYGVVAGTGRVLDAVENFRFDAGVLGFLRERQIVDEATLDWLAGYRFTGDVLGYPEGEVYFPGSPIMRVEGSFAECVLLETVILSILNHDSAIAAAASRMSSAAGSRPLIEMGARRTHELSAVAAARAAYVGGFTTTSDLAAGFRYGIPTVGTSAHAFTLLHDTERDAFRAQVDALGRGTTLLVDTYDVAEAVRTAVEVAGPELGAVRIDSGDLLLVAHRVRQQLDELGATDTKIVVTSDLDEYAIASLAAAPVDAYGVGTQLVTGSGHPTASMVYKLVARAESDDPRAPLVPVAKKSSGGKTSIGGRKWAARRLDEDGIAEAEVVGTGAVPAELAGRQLQVELVKGGEVLAREPLDVVRDRHIAARAGLPLSATQLSRGEPVLPTEYVQVPSGN</sequence>
<evidence type="ECO:0000256" key="5">
    <source>
        <dbReference type="ARBA" id="ARBA00022598"/>
    </source>
</evidence>
<dbReference type="SUPFAM" id="SSF51690">
    <property type="entry name" value="Nicotinate/Quinolinate PRTase C-terminal domain-like"/>
    <property type="match status" value="1"/>
</dbReference>
<accession>A0A4U5WIY1</accession>
<dbReference type="NCBIfam" id="NF006698">
    <property type="entry name" value="PRK09243.1-5"/>
    <property type="match status" value="1"/>
</dbReference>
<dbReference type="OrthoDB" id="9770610at2"/>
<dbReference type="AlphaFoldDB" id="A0A4U5WIY1"/>
<comment type="caution">
    <text evidence="11">The sequence shown here is derived from an EMBL/GenBank/DDBJ whole genome shotgun (WGS) entry which is preliminary data.</text>
</comment>
<keyword evidence="12" id="KW-1185">Reference proteome</keyword>
<evidence type="ECO:0000256" key="8">
    <source>
        <dbReference type="ARBA" id="ARBA00048668"/>
    </source>
</evidence>
<dbReference type="InterPro" id="IPR006405">
    <property type="entry name" value="Nic_PRibTrfase_pncB"/>
</dbReference>
<keyword evidence="11" id="KW-0328">Glycosyltransferase</keyword>
<keyword evidence="5 9" id="KW-0436">Ligase</keyword>
<dbReference type="UniPathway" id="UPA00253">
    <property type="reaction ID" value="UER00457"/>
</dbReference>
<dbReference type="PIRSF" id="PIRSF000484">
    <property type="entry name" value="NAPRT"/>
    <property type="match status" value="1"/>
</dbReference>
<dbReference type="PANTHER" id="PTHR11098:SF8">
    <property type="entry name" value="NICOTINATE PHOSPHORIBOSYLTRANSFERASE PNCB1"/>
    <property type="match status" value="1"/>
</dbReference>
<evidence type="ECO:0000256" key="3">
    <source>
        <dbReference type="ARBA" id="ARBA00013236"/>
    </source>
</evidence>
<comment type="similarity">
    <text evidence="2 9">Belongs to the NAPRTase family.</text>
</comment>
<evidence type="ECO:0000256" key="6">
    <source>
        <dbReference type="ARBA" id="ARBA00022642"/>
    </source>
</evidence>
<dbReference type="EMBL" id="SZNQ01000001">
    <property type="protein sequence ID" value="TKT01031.1"/>
    <property type="molecule type" value="Genomic_DNA"/>
</dbReference>
<protein>
    <recommendedName>
        <fullName evidence="3 9">Nicotinate phosphoribosyltransferase</fullName>
        <ecNumber evidence="3 9">6.3.4.21</ecNumber>
    </recommendedName>
</protein>
<comment type="catalytic activity">
    <reaction evidence="8 9">
        <text>5-phospho-alpha-D-ribose 1-diphosphate + nicotinate + ATP + H2O = nicotinate beta-D-ribonucleotide + ADP + phosphate + diphosphate</text>
        <dbReference type="Rhea" id="RHEA:36163"/>
        <dbReference type="ChEBI" id="CHEBI:15377"/>
        <dbReference type="ChEBI" id="CHEBI:30616"/>
        <dbReference type="ChEBI" id="CHEBI:32544"/>
        <dbReference type="ChEBI" id="CHEBI:33019"/>
        <dbReference type="ChEBI" id="CHEBI:43474"/>
        <dbReference type="ChEBI" id="CHEBI:57502"/>
        <dbReference type="ChEBI" id="CHEBI:58017"/>
        <dbReference type="ChEBI" id="CHEBI:456216"/>
        <dbReference type="EC" id="6.3.4.21"/>
    </reaction>
</comment>
<dbReference type="Pfam" id="PF17767">
    <property type="entry name" value="NAPRTase_N"/>
    <property type="match status" value="1"/>
</dbReference>
<comment type="function">
    <text evidence="9">Catalyzes the first step in the biosynthesis of NAD from nicotinic acid, the ATP-dependent synthesis of beta-nicotinate D-ribonucleotide from nicotinate and 5-phospho-D-ribose 1-phosphate.</text>
</comment>
<evidence type="ECO:0000313" key="11">
    <source>
        <dbReference type="EMBL" id="TKT01031.1"/>
    </source>
</evidence>
<evidence type="ECO:0000256" key="4">
    <source>
        <dbReference type="ARBA" id="ARBA00022553"/>
    </source>
</evidence>
<dbReference type="NCBIfam" id="TIGR01513">
    <property type="entry name" value="NAPRTase_put"/>
    <property type="match status" value="1"/>
</dbReference>
<evidence type="ECO:0000313" key="12">
    <source>
        <dbReference type="Proteomes" id="UP000305929"/>
    </source>
</evidence>
<dbReference type="PANTHER" id="PTHR11098">
    <property type="entry name" value="NICOTINATE PHOSPHORIBOSYLTRANSFERASE"/>
    <property type="match status" value="1"/>
</dbReference>
<comment type="pathway">
    <text evidence="1 9">Cofactor biosynthesis; NAD(+) biosynthesis; nicotinate D-ribonucleotide from nicotinate: step 1/1.</text>
</comment>
<dbReference type="InterPro" id="IPR007229">
    <property type="entry name" value="Nic_PRibTrfase-Fam"/>
</dbReference>
<keyword evidence="7 9" id="KW-0808">Transferase</keyword>
<dbReference type="Proteomes" id="UP000305929">
    <property type="component" value="Unassembled WGS sequence"/>
</dbReference>
<dbReference type="InterPro" id="IPR040727">
    <property type="entry name" value="NAPRTase_N"/>
</dbReference>
<evidence type="ECO:0000256" key="1">
    <source>
        <dbReference type="ARBA" id="ARBA00004952"/>
    </source>
</evidence>
<dbReference type="GO" id="GO:0047280">
    <property type="term" value="F:nicotinamide phosphoribosyltransferase activity"/>
    <property type="evidence" value="ECO:0007669"/>
    <property type="project" value="UniProtKB-ARBA"/>
</dbReference>
<dbReference type="Gene3D" id="3.20.140.10">
    <property type="entry name" value="nicotinate phosphoribosyltransferase"/>
    <property type="match status" value="1"/>
</dbReference>
<keyword evidence="6 9" id="KW-0662">Pyridine nucleotide biosynthesis</keyword>
<dbReference type="Gene3D" id="3.20.20.70">
    <property type="entry name" value="Aldolase class I"/>
    <property type="match status" value="1"/>
</dbReference>
<dbReference type="GO" id="GO:0005829">
    <property type="term" value="C:cytosol"/>
    <property type="evidence" value="ECO:0007669"/>
    <property type="project" value="TreeGrafter"/>
</dbReference>
<evidence type="ECO:0000256" key="7">
    <source>
        <dbReference type="ARBA" id="ARBA00022679"/>
    </source>
</evidence>
<dbReference type="RefSeq" id="WP_137307086.1">
    <property type="nucleotide sequence ID" value="NZ_SZNQ01000001.1"/>
</dbReference>
<evidence type="ECO:0000256" key="9">
    <source>
        <dbReference type="RuleBase" id="RU365100"/>
    </source>
</evidence>
<feature type="domain" description="Nicotinate phosphoribosyltransferase N-terminal" evidence="10">
    <location>
        <begin position="17"/>
        <end position="141"/>
    </location>
</feature>
<evidence type="ECO:0000259" key="10">
    <source>
        <dbReference type="Pfam" id="PF17767"/>
    </source>
</evidence>
<dbReference type="EC" id="6.3.4.21" evidence="3 9"/>
<dbReference type="GO" id="GO:0034355">
    <property type="term" value="P:NAD+ biosynthetic process via the salvage pathway"/>
    <property type="evidence" value="ECO:0007669"/>
    <property type="project" value="TreeGrafter"/>
</dbReference>
<gene>
    <name evidence="11" type="ORF">E4U91_13495</name>
</gene>
<comment type="PTM">
    <text evidence="9">Transiently phosphorylated on a His residue during the reaction cycle. Phosphorylation strongly increases the affinity for substrates and increases the rate of nicotinate D-ribonucleotide production. Dephosphorylation regenerates the low-affinity form of the enzyme, leading to product release.</text>
</comment>
<dbReference type="NCBIfam" id="NF009131">
    <property type="entry name" value="PRK12484.1"/>
    <property type="match status" value="1"/>
</dbReference>
<proteinExistence type="inferred from homology"/>
<dbReference type="SUPFAM" id="SSF54675">
    <property type="entry name" value="Nicotinate/Quinolinate PRTase N-terminal domain-like"/>
    <property type="match status" value="1"/>
</dbReference>
<dbReference type="InterPro" id="IPR013785">
    <property type="entry name" value="Aldolase_TIM"/>
</dbReference>
<name>A0A4U5WIY1_STRLS</name>